<reference evidence="1" key="2">
    <citation type="journal article" date="2015" name="Fish Shellfish Immunol.">
        <title>Early steps in the European eel (Anguilla anguilla)-Vibrio vulnificus interaction in the gills: Role of the RtxA13 toxin.</title>
        <authorList>
            <person name="Callol A."/>
            <person name="Pajuelo D."/>
            <person name="Ebbesson L."/>
            <person name="Teles M."/>
            <person name="MacKenzie S."/>
            <person name="Amaro C."/>
        </authorList>
    </citation>
    <scope>NUCLEOTIDE SEQUENCE</scope>
</reference>
<name>A0A0E9P9M1_ANGAN</name>
<reference evidence="1" key="1">
    <citation type="submission" date="2014-11" db="EMBL/GenBank/DDBJ databases">
        <authorList>
            <person name="Amaro Gonzalez C."/>
        </authorList>
    </citation>
    <scope>NUCLEOTIDE SEQUENCE</scope>
</reference>
<dbReference type="AlphaFoldDB" id="A0A0E9P9M1"/>
<organism evidence="1">
    <name type="scientific">Anguilla anguilla</name>
    <name type="common">European freshwater eel</name>
    <name type="synonym">Muraena anguilla</name>
    <dbReference type="NCBI Taxonomy" id="7936"/>
    <lineage>
        <taxon>Eukaryota</taxon>
        <taxon>Metazoa</taxon>
        <taxon>Chordata</taxon>
        <taxon>Craniata</taxon>
        <taxon>Vertebrata</taxon>
        <taxon>Euteleostomi</taxon>
        <taxon>Actinopterygii</taxon>
        <taxon>Neopterygii</taxon>
        <taxon>Teleostei</taxon>
        <taxon>Anguilliformes</taxon>
        <taxon>Anguillidae</taxon>
        <taxon>Anguilla</taxon>
    </lineage>
</organism>
<protein>
    <submittedName>
        <fullName evidence="1">Uncharacterized protein</fullName>
    </submittedName>
</protein>
<dbReference type="EMBL" id="GBXM01107832">
    <property type="protein sequence ID" value="JAH00745.1"/>
    <property type="molecule type" value="Transcribed_RNA"/>
</dbReference>
<evidence type="ECO:0000313" key="1">
    <source>
        <dbReference type="EMBL" id="JAH00745.1"/>
    </source>
</evidence>
<proteinExistence type="predicted"/>
<accession>A0A0E9P9M1</accession>
<sequence length="22" mass="2575">MYPRVISCITVNLQFYTKTAIL</sequence>